<keyword evidence="5" id="KW-0210">Decarboxylase</keyword>
<proteinExistence type="inferred from homology"/>
<reference evidence="10" key="1">
    <citation type="journal article" date="2015" name="MBio">
        <title>Genome-Resolved Metagenomic Analysis Reveals Roles for Candidate Phyla and Other Microbial Community Members in Biogeochemical Transformations in Oil Reservoirs.</title>
        <authorList>
            <person name="Hu P."/>
            <person name="Tom L."/>
            <person name="Singh A."/>
            <person name="Thomas B.C."/>
            <person name="Baker B.J."/>
            <person name="Piceno Y.M."/>
            <person name="Andersen G.L."/>
            <person name="Banfield J.F."/>
        </authorList>
    </citation>
    <scope>NUCLEOTIDE SEQUENCE [LARGE SCALE GENOMIC DNA]</scope>
</reference>
<evidence type="ECO:0000313" key="10">
    <source>
        <dbReference type="Proteomes" id="UP000053467"/>
    </source>
</evidence>
<dbReference type="AlphaFoldDB" id="A0A117M6E0"/>
<sequence length="155" mass="17136">MSFFTPKRFFFVAGHSEGFSKLNSFDCALLNARIGNMNLIKISSIIPPHCKNVKFIKIPQGSFIPVAYASITSDMTGQYISAGVAAAKPEDDSLPGVIMEYSSNGRKRDIEEIVRSMAQEAMRVRGISNYSLKSKAIEHRVKRIGTAFAAVVLWE</sequence>
<comment type="similarity">
    <text evidence="2">Belongs to the pyruvoyl-dependent arginine decarboxylase family.</text>
</comment>
<dbReference type="PANTHER" id="PTHR40438:SF1">
    <property type="entry name" value="PYRUVOYL-DEPENDENT ARGININE DECARBOXYLASE"/>
    <property type="match status" value="1"/>
</dbReference>
<comment type="cofactor">
    <cofactor evidence="1">
        <name>pyruvate</name>
        <dbReference type="ChEBI" id="CHEBI:15361"/>
    </cofactor>
</comment>
<comment type="caution">
    <text evidence="9">The sequence shown here is derived from an EMBL/GenBank/DDBJ whole genome shotgun (WGS) entry which is preliminary data.</text>
</comment>
<dbReference type="SFLD" id="SFLDG01170">
    <property type="entry name" value="Pyruvoyl-dependent_arginine_de"/>
    <property type="match status" value="1"/>
</dbReference>
<gene>
    <name evidence="9" type="ORF">XE03_1220</name>
</gene>
<dbReference type="Gene3D" id="3.50.20.10">
    <property type="entry name" value="Pyruvoyl-Dependent Histidine Decarboxylase, subunit B"/>
    <property type="match status" value="1"/>
</dbReference>
<evidence type="ECO:0000256" key="8">
    <source>
        <dbReference type="ARBA" id="ARBA00049309"/>
    </source>
</evidence>
<evidence type="ECO:0000256" key="6">
    <source>
        <dbReference type="ARBA" id="ARBA00023239"/>
    </source>
</evidence>
<evidence type="ECO:0000313" key="9">
    <source>
        <dbReference type="EMBL" id="KUK86857.1"/>
    </source>
</evidence>
<dbReference type="Proteomes" id="UP000053467">
    <property type="component" value="Unassembled WGS sequence"/>
</dbReference>
<dbReference type="SUPFAM" id="SSF56271">
    <property type="entry name" value="Pyruvoyl-dependent histidine and arginine decarboxylases"/>
    <property type="match status" value="1"/>
</dbReference>
<evidence type="ECO:0000256" key="1">
    <source>
        <dbReference type="ARBA" id="ARBA00001928"/>
    </source>
</evidence>
<dbReference type="InterPro" id="IPR016104">
    <property type="entry name" value="Pyr-dep_his/arg-deCO2ase"/>
</dbReference>
<dbReference type="Gene3D" id="3.30.60.30">
    <property type="match status" value="1"/>
</dbReference>
<accession>A0A117M6E0</accession>
<dbReference type="PANTHER" id="PTHR40438">
    <property type="entry name" value="PYRUVOYL-DEPENDENT ARGININE DECARBOXYLASE"/>
    <property type="match status" value="1"/>
</dbReference>
<dbReference type="InterPro" id="IPR016105">
    <property type="entry name" value="Pyr-dep_his/arg-deCO2ase_sand"/>
</dbReference>
<dbReference type="SFLD" id="SFLDS00055">
    <property type="entry name" value="Pyruvoyl-Dependent_Histidine/A"/>
    <property type="match status" value="1"/>
</dbReference>
<evidence type="ECO:0000256" key="5">
    <source>
        <dbReference type="ARBA" id="ARBA00022793"/>
    </source>
</evidence>
<keyword evidence="7" id="KW-0670">Pyruvate</keyword>
<dbReference type="EC" id="4.1.1.19" evidence="3"/>
<dbReference type="InterPro" id="IPR002724">
    <property type="entry name" value="Pyruvoyl-dep_arg_deCO2ase"/>
</dbReference>
<evidence type="ECO:0000256" key="2">
    <source>
        <dbReference type="ARBA" id="ARBA00008611"/>
    </source>
</evidence>
<keyword evidence="6" id="KW-0456">Lyase</keyword>
<dbReference type="EMBL" id="LGGX01000011">
    <property type="protein sequence ID" value="KUK86857.1"/>
    <property type="molecule type" value="Genomic_DNA"/>
</dbReference>
<organism evidence="9 10">
    <name type="scientific">candidate division TA06 bacterium 34_109</name>
    <dbReference type="NCBI Taxonomy" id="1635277"/>
    <lineage>
        <taxon>Bacteria</taxon>
        <taxon>Bacteria division TA06</taxon>
    </lineage>
</organism>
<evidence type="ECO:0000256" key="4">
    <source>
        <dbReference type="ARBA" id="ARBA00014727"/>
    </source>
</evidence>
<dbReference type="HAMAP" id="MF_01404">
    <property type="entry name" value="PvlArgDC"/>
    <property type="match status" value="1"/>
</dbReference>
<dbReference type="NCBIfam" id="TIGR00286">
    <property type="entry name" value="pyruvoyl-dependent arginine decarboxylase"/>
    <property type="match status" value="1"/>
</dbReference>
<dbReference type="SFLD" id="SFLDF00471">
    <property type="entry name" value="Pyruvoyl-dependent_arginine_de"/>
    <property type="match status" value="1"/>
</dbReference>
<protein>
    <recommendedName>
        <fullName evidence="4">Pyruvoyl-dependent arginine decarboxylase AaxB</fullName>
        <ecNumber evidence="3">4.1.1.19</ecNumber>
    </recommendedName>
</protein>
<name>A0A117M6E0_UNCT6</name>
<evidence type="ECO:0000256" key="3">
    <source>
        <dbReference type="ARBA" id="ARBA00012426"/>
    </source>
</evidence>
<dbReference type="GO" id="GO:0006527">
    <property type="term" value="P:L-arginine catabolic process"/>
    <property type="evidence" value="ECO:0007669"/>
    <property type="project" value="InterPro"/>
</dbReference>
<evidence type="ECO:0000256" key="7">
    <source>
        <dbReference type="ARBA" id="ARBA00023317"/>
    </source>
</evidence>
<comment type="catalytic activity">
    <reaction evidence="8">
        <text>L-arginine + H(+) = agmatine + CO2</text>
        <dbReference type="Rhea" id="RHEA:17641"/>
        <dbReference type="ChEBI" id="CHEBI:15378"/>
        <dbReference type="ChEBI" id="CHEBI:16526"/>
        <dbReference type="ChEBI" id="CHEBI:32682"/>
        <dbReference type="ChEBI" id="CHEBI:58145"/>
        <dbReference type="EC" id="4.1.1.19"/>
    </reaction>
</comment>
<dbReference type="GO" id="GO:0008792">
    <property type="term" value="F:arginine decarboxylase activity"/>
    <property type="evidence" value="ECO:0007669"/>
    <property type="project" value="UniProtKB-EC"/>
</dbReference>
<dbReference type="Pfam" id="PF01862">
    <property type="entry name" value="PvlArgDC"/>
    <property type="match status" value="1"/>
</dbReference>